<dbReference type="RefSeq" id="WP_283759622.1">
    <property type="nucleotide sequence ID" value="NZ_JAQOSQ010000023.1"/>
</dbReference>
<keyword evidence="2" id="KW-1185">Reference proteome</keyword>
<organism evidence="1 2">
    <name type="scientific">Roseofilum casamattae BLCC-M143</name>
    <dbReference type="NCBI Taxonomy" id="3022442"/>
    <lineage>
        <taxon>Bacteria</taxon>
        <taxon>Bacillati</taxon>
        <taxon>Cyanobacteriota</taxon>
        <taxon>Cyanophyceae</taxon>
        <taxon>Desertifilales</taxon>
        <taxon>Desertifilaceae</taxon>
        <taxon>Roseofilum</taxon>
        <taxon>Roseofilum casamattae</taxon>
    </lineage>
</organism>
<dbReference type="EMBL" id="JAQOSQ010000023">
    <property type="protein sequence ID" value="MDJ1184969.1"/>
    <property type="molecule type" value="Genomic_DNA"/>
</dbReference>
<evidence type="ECO:0000313" key="1">
    <source>
        <dbReference type="EMBL" id="MDJ1184969.1"/>
    </source>
</evidence>
<dbReference type="Gene3D" id="1.10.10.10">
    <property type="entry name" value="Winged helix-like DNA-binding domain superfamily/Winged helix DNA-binding domain"/>
    <property type="match status" value="1"/>
</dbReference>
<comment type="caution">
    <text evidence="1">The sequence shown here is derived from an EMBL/GenBank/DDBJ whole genome shotgun (WGS) entry which is preliminary data.</text>
</comment>
<sequence>MQLEDYFHILTPNDIRINGSRIGIESILYEYIYRYRTPEQITKTYPTLTLEQVYATILFYLSDREKISQYMSEWLTHCTKSEQAQDENPPEFILKLRKLRAERQSTLKRNNEYSVSS</sequence>
<dbReference type="InterPro" id="IPR009057">
    <property type="entry name" value="Homeodomain-like_sf"/>
</dbReference>
<dbReference type="InterPro" id="IPR007367">
    <property type="entry name" value="DUF433"/>
</dbReference>
<protein>
    <submittedName>
        <fullName evidence="1">DUF433 domain-containing protein</fullName>
    </submittedName>
</protein>
<gene>
    <name evidence="1" type="ORF">PMH09_17410</name>
</gene>
<dbReference type="Proteomes" id="UP001232992">
    <property type="component" value="Unassembled WGS sequence"/>
</dbReference>
<dbReference type="SUPFAM" id="SSF46689">
    <property type="entry name" value="Homeodomain-like"/>
    <property type="match status" value="1"/>
</dbReference>
<dbReference type="Pfam" id="PF04255">
    <property type="entry name" value="DUF433"/>
    <property type="match status" value="1"/>
</dbReference>
<name>A0ABT7C2K6_9CYAN</name>
<proteinExistence type="predicted"/>
<evidence type="ECO:0000313" key="2">
    <source>
        <dbReference type="Proteomes" id="UP001232992"/>
    </source>
</evidence>
<reference evidence="1 2" key="1">
    <citation type="submission" date="2023-01" db="EMBL/GenBank/DDBJ databases">
        <title>Novel diversity within Roseofilum (Cyanobacteria; Desertifilaceae) from marine benthic mats with descriptions of four novel species.</title>
        <authorList>
            <person name="Wang Y."/>
            <person name="Berthold D.E."/>
            <person name="Hu J."/>
            <person name="Lefler F.W."/>
            <person name="Laughinghouse H.D. IV."/>
        </authorList>
    </citation>
    <scope>NUCLEOTIDE SEQUENCE [LARGE SCALE GENOMIC DNA]</scope>
    <source>
        <strain evidence="1 2">BLCC-M143</strain>
    </source>
</reference>
<accession>A0ABT7C2K6</accession>
<dbReference type="InterPro" id="IPR036388">
    <property type="entry name" value="WH-like_DNA-bd_sf"/>
</dbReference>